<dbReference type="PANTHER" id="PTHR43046">
    <property type="entry name" value="GDP-MANNOSE MANNOSYL HYDROLASE"/>
    <property type="match status" value="1"/>
</dbReference>
<dbReference type="Proteomes" id="UP001165685">
    <property type="component" value="Unassembled WGS sequence"/>
</dbReference>
<keyword evidence="4" id="KW-0460">Magnesium</keyword>
<protein>
    <submittedName>
        <fullName evidence="7">NUDIX hydrolase</fullName>
    </submittedName>
</protein>
<keyword evidence="3 5" id="KW-0378">Hydrolase</keyword>
<keyword evidence="8" id="KW-1185">Reference proteome</keyword>
<evidence type="ECO:0000256" key="2">
    <source>
        <dbReference type="ARBA" id="ARBA00005582"/>
    </source>
</evidence>
<proteinExistence type="inferred from homology"/>
<comment type="caution">
    <text evidence="7">The sequence shown here is derived from an EMBL/GenBank/DDBJ whole genome shotgun (WGS) entry which is preliminary data.</text>
</comment>
<dbReference type="CDD" id="cd18876">
    <property type="entry name" value="NUDIX_Hydrolase"/>
    <property type="match status" value="1"/>
</dbReference>
<dbReference type="InterPro" id="IPR020476">
    <property type="entry name" value="Nudix_hydrolase"/>
</dbReference>
<evidence type="ECO:0000256" key="1">
    <source>
        <dbReference type="ARBA" id="ARBA00001946"/>
    </source>
</evidence>
<evidence type="ECO:0000259" key="6">
    <source>
        <dbReference type="PROSITE" id="PS51462"/>
    </source>
</evidence>
<comment type="similarity">
    <text evidence="2 5">Belongs to the Nudix hydrolase family.</text>
</comment>
<organism evidence="7 8">
    <name type="scientific">Nocardiopsis suaedae</name>
    <dbReference type="NCBI Taxonomy" id="3018444"/>
    <lineage>
        <taxon>Bacteria</taxon>
        <taxon>Bacillati</taxon>
        <taxon>Actinomycetota</taxon>
        <taxon>Actinomycetes</taxon>
        <taxon>Streptosporangiales</taxon>
        <taxon>Nocardiopsidaceae</taxon>
        <taxon>Nocardiopsis</taxon>
    </lineage>
</organism>
<comment type="cofactor">
    <cofactor evidence="1">
        <name>Mg(2+)</name>
        <dbReference type="ChEBI" id="CHEBI:18420"/>
    </cofactor>
</comment>
<evidence type="ECO:0000313" key="7">
    <source>
        <dbReference type="EMBL" id="MDA2803873.1"/>
    </source>
</evidence>
<reference evidence="7" key="1">
    <citation type="submission" date="2023-01" db="EMBL/GenBank/DDBJ databases">
        <title>Draft genome sequence of Nocardiopsis sp. LSu2-4 isolated from halophytes.</title>
        <authorList>
            <person name="Duangmal K."/>
            <person name="Chantavorakit T."/>
        </authorList>
    </citation>
    <scope>NUCLEOTIDE SEQUENCE</scope>
    <source>
        <strain evidence="7">LSu2-4</strain>
    </source>
</reference>
<dbReference type="Pfam" id="PF00293">
    <property type="entry name" value="NUDIX"/>
    <property type="match status" value="1"/>
</dbReference>
<dbReference type="PROSITE" id="PS00893">
    <property type="entry name" value="NUDIX_BOX"/>
    <property type="match status" value="1"/>
</dbReference>
<evidence type="ECO:0000256" key="4">
    <source>
        <dbReference type="ARBA" id="ARBA00022842"/>
    </source>
</evidence>
<evidence type="ECO:0000313" key="8">
    <source>
        <dbReference type="Proteomes" id="UP001165685"/>
    </source>
</evidence>
<dbReference type="PANTHER" id="PTHR43046:SF12">
    <property type="entry name" value="GDP-MANNOSE MANNOSYL HYDROLASE"/>
    <property type="match status" value="1"/>
</dbReference>
<dbReference type="SUPFAM" id="SSF55811">
    <property type="entry name" value="Nudix"/>
    <property type="match status" value="1"/>
</dbReference>
<dbReference type="EMBL" id="JAQFWP010000006">
    <property type="protein sequence ID" value="MDA2803873.1"/>
    <property type="molecule type" value="Genomic_DNA"/>
</dbReference>
<dbReference type="InterPro" id="IPR000086">
    <property type="entry name" value="NUDIX_hydrolase_dom"/>
</dbReference>
<evidence type="ECO:0000256" key="5">
    <source>
        <dbReference type="RuleBase" id="RU003476"/>
    </source>
</evidence>
<dbReference type="RefSeq" id="WP_270676362.1">
    <property type="nucleotide sequence ID" value="NZ_JAQFWP010000006.1"/>
</dbReference>
<sequence>MSLQLPPEQWFASLATSYLASSGLITDPEGRVLLVDPNYREHWTLPGGVVEQDEPPHVACEREVAEEVGLKVDPGLLLAVQWSAPRGERPRPFCTFVFDCGEVPADTPITLQVEELDDYAFLDPDAALARMHPAIAPRLKAALEGRAQGRAVYVAS</sequence>
<dbReference type="PRINTS" id="PR00502">
    <property type="entry name" value="NUDIXFAMILY"/>
</dbReference>
<feature type="domain" description="Nudix hydrolase" evidence="6">
    <location>
        <begin position="16"/>
        <end position="144"/>
    </location>
</feature>
<dbReference type="Gene3D" id="3.90.79.10">
    <property type="entry name" value="Nucleoside Triphosphate Pyrophosphohydrolase"/>
    <property type="match status" value="1"/>
</dbReference>
<evidence type="ECO:0000256" key="3">
    <source>
        <dbReference type="ARBA" id="ARBA00022801"/>
    </source>
</evidence>
<dbReference type="InterPro" id="IPR020084">
    <property type="entry name" value="NUDIX_hydrolase_CS"/>
</dbReference>
<dbReference type="GO" id="GO:0016787">
    <property type="term" value="F:hydrolase activity"/>
    <property type="evidence" value="ECO:0007669"/>
    <property type="project" value="UniProtKB-KW"/>
</dbReference>
<name>A0ABT4TGP0_9ACTN</name>
<dbReference type="PROSITE" id="PS51462">
    <property type="entry name" value="NUDIX"/>
    <property type="match status" value="1"/>
</dbReference>
<gene>
    <name evidence="7" type="ORF">O4U47_05070</name>
</gene>
<dbReference type="InterPro" id="IPR015797">
    <property type="entry name" value="NUDIX_hydrolase-like_dom_sf"/>
</dbReference>
<accession>A0ABT4TGP0</accession>